<dbReference type="Proteomes" id="UP000319619">
    <property type="component" value="Unassembled WGS sequence"/>
</dbReference>
<organism evidence="8 9">
    <name type="scientific">candidate division LCP-89 bacterium B3_LCP</name>
    <dbReference type="NCBI Taxonomy" id="2012998"/>
    <lineage>
        <taxon>Bacteria</taxon>
        <taxon>Pseudomonadati</taxon>
        <taxon>Bacteria division LCP-89</taxon>
    </lineage>
</organism>
<dbReference type="GO" id="GO:0006355">
    <property type="term" value="P:regulation of DNA-templated transcription"/>
    <property type="evidence" value="ECO:0007669"/>
    <property type="project" value="InterPro"/>
</dbReference>
<dbReference type="EMBL" id="NJBN01000001">
    <property type="protein sequence ID" value="TKJ42432.1"/>
    <property type="molecule type" value="Genomic_DNA"/>
</dbReference>
<evidence type="ECO:0000313" key="8">
    <source>
        <dbReference type="EMBL" id="TKJ42432.1"/>
    </source>
</evidence>
<dbReference type="Gene3D" id="3.40.50.300">
    <property type="entry name" value="P-loop containing nucleotide triphosphate hydrolases"/>
    <property type="match status" value="1"/>
</dbReference>
<evidence type="ECO:0000256" key="5">
    <source>
        <dbReference type="PROSITE-ProRule" id="PRU00169"/>
    </source>
</evidence>
<evidence type="ECO:0000256" key="3">
    <source>
        <dbReference type="ARBA" id="ARBA00023015"/>
    </source>
</evidence>
<dbReference type="InterPro" id="IPR025943">
    <property type="entry name" value="Sigma_54_int_dom_ATP-bd_2"/>
</dbReference>
<evidence type="ECO:0000256" key="1">
    <source>
        <dbReference type="ARBA" id="ARBA00022741"/>
    </source>
</evidence>
<accession>A0A532V5M3</accession>
<feature type="domain" description="Response regulatory" evidence="7">
    <location>
        <begin position="2"/>
        <end position="119"/>
    </location>
</feature>
<protein>
    <submittedName>
        <fullName evidence="8">Sigma-54-dependent Fis family transcriptional regulator</fullName>
    </submittedName>
</protein>
<evidence type="ECO:0000256" key="2">
    <source>
        <dbReference type="ARBA" id="ARBA00022840"/>
    </source>
</evidence>
<keyword evidence="1" id="KW-0547">Nucleotide-binding</keyword>
<sequence>MRILLVDDETLSRQPIADFLEEQLHHQVTQCGDGKEALKIFTAEPFPIVLTDVRMPGISGLDLLMRIRSVPEGRRTSVILFTGYADVDTAIGALRQGAGDLLRKPLNLEELAQVVTRMVDRQNFMTGHADQDQLPEADTELLTTDIEDDYTFIKDSQIEVPDAGRVGIYSDDLRAVMTMAFRLHEDRNIPVLIEGETGTGKEILARMVHYGREGDDKPFISINCSAISPGLFESELFGYEGGAFTGAKRSGIIGKLELAQGGTLFLDEIGDMPIDLQPKLLRALQEKEIYRVGGLKRIPLDVRIIAASNRNLKTLAEKGDFRQDLYYRLNIGWMQLSPLRNQKDSIAALAQMFLVQFAQQKKRRFRFLHRDAISILETYSWPGNVRELKSTIERVTLLYDDIELKPDHLAFLSQGSEYTPKPLHHPIQLGSLTIPDDELDILSLESEIVRKALAKCDGNKSQTARYLKLSRSALRSRLKE</sequence>
<keyword evidence="4" id="KW-0804">Transcription</keyword>
<evidence type="ECO:0000256" key="4">
    <source>
        <dbReference type="ARBA" id="ARBA00023163"/>
    </source>
</evidence>
<evidence type="ECO:0000259" key="6">
    <source>
        <dbReference type="PROSITE" id="PS50045"/>
    </source>
</evidence>
<dbReference type="Gene3D" id="1.10.8.60">
    <property type="match status" value="1"/>
</dbReference>
<evidence type="ECO:0000259" key="7">
    <source>
        <dbReference type="PROSITE" id="PS50110"/>
    </source>
</evidence>
<dbReference type="FunFam" id="3.40.50.300:FF:000006">
    <property type="entry name" value="DNA-binding transcriptional regulator NtrC"/>
    <property type="match status" value="1"/>
</dbReference>
<dbReference type="PROSITE" id="PS50110">
    <property type="entry name" value="RESPONSE_REGULATORY"/>
    <property type="match status" value="1"/>
</dbReference>
<dbReference type="SUPFAM" id="SSF46689">
    <property type="entry name" value="Homeodomain-like"/>
    <property type="match status" value="1"/>
</dbReference>
<dbReference type="InterPro" id="IPR025662">
    <property type="entry name" value="Sigma_54_int_dom_ATP-bd_1"/>
</dbReference>
<dbReference type="InterPro" id="IPR027417">
    <property type="entry name" value="P-loop_NTPase"/>
</dbReference>
<keyword evidence="2" id="KW-0067">ATP-binding</keyword>
<keyword evidence="3" id="KW-0805">Transcription regulation</keyword>
<dbReference type="SMART" id="SM00382">
    <property type="entry name" value="AAA"/>
    <property type="match status" value="1"/>
</dbReference>
<dbReference type="GO" id="GO:0005524">
    <property type="term" value="F:ATP binding"/>
    <property type="evidence" value="ECO:0007669"/>
    <property type="project" value="UniProtKB-KW"/>
</dbReference>
<dbReference type="SUPFAM" id="SSF52540">
    <property type="entry name" value="P-loop containing nucleoside triphosphate hydrolases"/>
    <property type="match status" value="1"/>
</dbReference>
<dbReference type="InterPro" id="IPR009057">
    <property type="entry name" value="Homeodomain-like_sf"/>
</dbReference>
<dbReference type="InterPro" id="IPR058031">
    <property type="entry name" value="AAA_lid_NorR"/>
</dbReference>
<dbReference type="SUPFAM" id="SSF52172">
    <property type="entry name" value="CheY-like"/>
    <property type="match status" value="1"/>
</dbReference>
<feature type="domain" description="Sigma-54 factor interaction" evidence="6">
    <location>
        <begin position="170"/>
        <end position="397"/>
    </location>
</feature>
<dbReference type="PANTHER" id="PTHR32071">
    <property type="entry name" value="TRANSCRIPTIONAL REGULATORY PROTEIN"/>
    <property type="match status" value="1"/>
</dbReference>
<name>A0A532V5M3_UNCL8</name>
<dbReference type="InterPro" id="IPR001789">
    <property type="entry name" value="Sig_transdc_resp-reg_receiver"/>
</dbReference>
<keyword evidence="5" id="KW-0597">Phosphoprotein</keyword>
<feature type="modified residue" description="4-aspartylphosphate" evidence="5">
    <location>
        <position position="52"/>
    </location>
</feature>
<dbReference type="InterPro" id="IPR003593">
    <property type="entry name" value="AAA+_ATPase"/>
</dbReference>
<dbReference type="PROSITE" id="PS00675">
    <property type="entry name" value="SIGMA54_INTERACT_1"/>
    <property type="match status" value="1"/>
</dbReference>
<dbReference type="PANTHER" id="PTHR32071:SF81">
    <property type="entry name" value="PROPIONATE CATABOLISM OPERON REGULATORY PROTEIN"/>
    <property type="match status" value="1"/>
</dbReference>
<dbReference type="CDD" id="cd00009">
    <property type="entry name" value="AAA"/>
    <property type="match status" value="1"/>
</dbReference>
<dbReference type="Pfam" id="PF00158">
    <property type="entry name" value="Sigma54_activat"/>
    <property type="match status" value="1"/>
</dbReference>
<dbReference type="SMART" id="SM00448">
    <property type="entry name" value="REC"/>
    <property type="match status" value="1"/>
</dbReference>
<dbReference type="Pfam" id="PF02954">
    <property type="entry name" value="HTH_8"/>
    <property type="match status" value="1"/>
</dbReference>
<dbReference type="InterPro" id="IPR011006">
    <property type="entry name" value="CheY-like_superfamily"/>
</dbReference>
<gene>
    <name evidence="8" type="ORF">CEE37_01755</name>
</gene>
<dbReference type="PRINTS" id="PR01590">
    <property type="entry name" value="HTHFIS"/>
</dbReference>
<dbReference type="GO" id="GO:0043565">
    <property type="term" value="F:sequence-specific DNA binding"/>
    <property type="evidence" value="ECO:0007669"/>
    <property type="project" value="InterPro"/>
</dbReference>
<dbReference type="PROSITE" id="PS00676">
    <property type="entry name" value="SIGMA54_INTERACT_2"/>
    <property type="match status" value="1"/>
</dbReference>
<dbReference type="GO" id="GO:0000160">
    <property type="term" value="P:phosphorelay signal transduction system"/>
    <property type="evidence" value="ECO:0007669"/>
    <property type="project" value="InterPro"/>
</dbReference>
<proteinExistence type="predicted"/>
<dbReference type="Pfam" id="PF25601">
    <property type="entry name" value="AAA_lid_14"/>
    <property type="match status" value="1"/>
</dbReference>
<comment type="caution">
    <text evidence="8">The sequence shown here is derived from an EMBL/GenBank/DDBJ whole genome shotgun (WGS) entry which is preliminary data.</text>
</comment>
<dbReference type="Pfam" id="PF00072">
    <property type="entry name" value="Response_reg"/>
    <property type="match status" value="1"/>
</dbReference>
<dbReference type="Gene3D" id="3.40.50.2300">
    <property type="match status" value="1"/>
</dbReference>
<dbReference type="AlphaFoldDB" id="A0A532V5M3"/>
<dbReference type="Gene3D" id="1.10.10.60">
    <property type="entry name" value="Homeodomain-like"/>
    <property type="match status" value="1"/>
</dbReference>
<dbReference type="InterPro" id="IPR002078">
    <property type="entry name" value="Sigma_54_int"/>
</dbReference>
<dbReference type="PROSITE" id="PS50045">
    <property type="entry name" value="SIGMA54_INTERACT_4"/>
    <property type="match status" value="1"/>
</dbReference>
<evidence type="ECO:0000313" key="9">
    <source>
        <dbReference type="Proteomes" id="UP000319619"/>
    </source>
</evidence>
<dbReference type="InterPro" id="IPR002197">
    <property type="entry name" value="HTH_Fis"/>
</dbReference>
<reference evidence="8 9" key="1">
    <citation type="submission" date="2017-06" db="EMBL/GenBank/DDBJ databases">
        <title>Novel microbial phyla capable of carbon fixation and sulfur reduction in deep-sea sediments.</title>
        <authorList>
            <person name="Huang J."/>
            <person name="Baker B."/>
            <person name="Wang Y."/>
        </authorList>
    </citation>
    <scope>NUCLEOTIDE SEQUENCE [LARGE SCALE GENOMIC DNA]</scope>
    <source>
        <strain evidence="8">B3_LCP</strain>
    </source>
</reference>